<reference evidence="3 4" key="1">
    <citation type="journal article" date="2019" name="PLoS ONE">
        <title>Comparative genome analysis indicates high evolutionary potential of pathogenicity genes in Colletotrichum tanaceti.</title>
        <authorList>
            <person name="Lelwala R.V."/>
            <person name="Korhonen P.K."/>
            <person name="Young N.D."/>
            <person name="Scott J.B."/>
            <person name="Ades P.A."/>
            <person name="Gasser R.B."/>
            <person name="Taylor P.W.J."/>
        </authorList>
    </citation>
    <scope>NUCLEOTIDE SEQUENCE [LARGE SCALE GENOMIC DNA]</scope>
    <source>
        <strain evidence="3">BRIP57314</strain>
    </source>
</reference>
<keyword evidence="4" id="KW-1185">Reference proteome</keyword>
<feature type="region of interest" description="Disordered" evidence="2">
    <location>
        <begin position="1"/>
        <end position="40"/>
    </location>
</feature>
<evidence type="ECO:0000313" key="3">
    <source>
        <dbReference type="EMBL" id="TKW50347.1"/>
    </source>
</evidence>
<dbReference type="Proteomes" id="UP000310108">
    <property type="component" value="Unassembled WGS sequence"/>
</dbReference>
<dbReference type="EMBL" id="PJEX01000409">
    <property type="protein sequence ID" value="TKW50347.1"/>
    <property type="molecule type" value="Genomic_DNA"/>
</dbReference>
<dbReference type="GO" id="GO:0000976">
    <property type="term" value="F:transcription cis-regulatory region binding"/>
    <property type="evidence" value="ECO:0007669"/>
    <property type="project" value="TreeGrafter"/>
</dbReference>
<dbReference type="PANTHER" id="PTHR37534">
    <property type="entry name" value="TRANSCRIPTIONAL ACTIVATOR PROTEIN UGA3"/>
    <property type="match status" value="1"/>
</dbReference>
<name>A0A4U6X9N9_9PEZI</name>
<keyword evidence="1" id="KW-0539">Nucleus</keyword>
<gene>
    <name evidence="3" type="ORF">CTA1_568</name>
</gene>
<accession>A0A4U6X9N9</accession>
<proteinExistence type="predicted"/>
<dbReference type="GO" id="GO:0003700">
    <property type="term" value="F:DNA-binding transcription factor activity"/>
    <property type="evidence" value="ECO:0007669"/>
    <property type="project" value="TreeGrafter"/>
</dbReference>
<evidence type="ECO:0000256" key="2">
    <source>
        <dbReference type="SAM" id="MobiDB-lite"/>
    </source>
</evidence>
<evidence type="ECO:0000256" key="1">
    <source>
        <dbReference type="ARBA" id="ARBA00023242"/>
    </source>
</evidence>
<comment type="caution">
    <text evidence="3">The sequence shown here is derived from an EMBL/GenBank/DDBJ whole genome shotgun (WGS) entry which is preliminary data.</text>
</comment>
<dbReference type="AlphaFoldDB" id="A0A4U6X9N9"/>
<protein>
    <submittedName>
        <fullName evidence="3">Uncharacterized protein</fullName>
    </submittedName>
</protein>
<feature type="compositionally biased region" description="Low complexity" evidence="2">
    <location>
        <begin position="180"/>
        <end position="194"/>
    </location>
</feature>
<dbReference type="GO" id="GO:0005634">
    <property type="term" value="C:nucleus"/>
    <property type="evidence" value="ECO:0007669"/>
    <property type="project" value="TreeGrafter"/>
</dbReference>
<organism evidence="3 4">
    <name type="scientific">Colletotrichum tanaceti</name>
    <dbReference type="NCBI Taxonomy" id="1306861"/>
    <lineage>
        <taxon>Eukaryota</taxon>
        <taxon>Fungi</taxon>
        <taxon>Dikarya</taxon>
        <taxon>Ascomycota</taxon>
        <taxon>Pezizomycotina</taxon>
        <taxon>Sordariomycetes</taxon>
        <taxon>Hypocreomycetidae</taxon>
        <taxon>Glomerellales</taxon>
        <taxon>Glomerellaceae</taxon>
        <taxon>Colletotrichum</taxon>
        <taxon>Colletotrichum destructivum species complex</taxon>
    </lineage>
</organism>
<evidence type="ECO:0000313" key="4">
    <source>
        <dbReference type="Proteomes" id="UP000310108"/>
    </source>
</evidence>
<dbReference type="PANTHER" id="PTHR37534:SF2">
    <property type="entry name" value="N-ACETYLTRANSFERASE DOMAIN-CONTAINING PROTEIN"/>
    <property type="match status" value="1"/>
</dbReference>
<dbReference type="GO" id="GO:0045944">
    <property type="term" value="P:positive regulation of transcription by RNA polymerase II"/>
    <property type="evidence" value="ECO:0007669"/>
    <property type="project" value="TreeGrafter"/>
</dbReference>
<feature type="region of interest" description="Disordered" evidence="2">
    <location>
        <begin position="178"/>
        <end position="211"/>
    </location>
</feature>
<sequence>MPASGKGPARRPGCESCRANEAGDGSRNRGEPQYEFSESQKWCRLSSKRIRFIDETAEINSIHHDGSDSEEDDTLSEVVDAVPTGSTAPTASQSVAKHVGNAHAAPLEDTGPASIPVVLPGGEHQSLLPIERGQPYPLTNSPAPEPQSALLLHSPPSNSLENLDDLVTQNLSSNARSQFSGPIGSISDVGSGISAEDPSLPEPRRTFDGTGLPLKSRREAYLVRLFVDRTAAPFDFGDALSRASLSALIPQYAALSPVLLNAVLALAARSNDRDGKLPFFDKPAGRYHDVAVHLLGPALSDAHSEVDEIHFAAAVLLRIYQIIDTVGATIQAPPAILDFLTSRVRVPEKGSLLEATIWSWIPAEIFWSVMRNEPLNLGLNMCFPDPVGFDRSLGPADDHVWASRMMLHTMDVLDYAFAETKDPTTHARLASYAAGWIAAAPDSFVPVFVQSPPPPENGLFPEILLINDSAVLGNMCYQLSRVLLTMHDPDAAAPRLSRGSSRVARAMENEIRTDVKVICGIAESISGCNPAHIVASIAIALAAAYLTIREEQVELYRLFSQTATYFCWETGLIMNRLREAWGWSE</sequence>
<dbReference type="STRING" id="1306861.A0A4U6X9N9"/>